<gene>
    <name evidence="2" type="ORF">LWF01_04320</name>
</gene>
<evidence type="ECO:0000259" key="1">
    <source>
        <dbReference type="Pfam" id="PF13529"/>
    </source>
</evidence>
<evidence type="ECO:0000313" key="2">
    <source>
        <dbReference type="EMBL" id="WGW13006.1"/>
    </source>
</evidence>
<dbReference type="Pfam" id="PF13529">
    <property type="entry name" value="Peptidase_C39_2"/>
    <property type="match status" value="1"/>
</dbReference>
<dbReference type="InterPro" id="IPR039564">
    <property type="entry name" value="Peptidase_C39-like"/>
</dbReference>
<organism evidence="2 3">
    <name type="scientific">Saxibacter everestensis</name>
    <dbReference type="NCBI Taxonomy" id="2909229"/>
    <lineage>
        <taxon>Bacteria</taxon>
        <taxon>Bacillati</taxon>
        <taxon>Actinomycetota</taxon>
        <taxon>Actinomycetes</taxon>
        <taxon>Micrococcales</taxon>
        <taxon>Brevibacteriaceae</taxon>
        <taxon>Saxibacter</taxon>
    </lineage>
</organism>
<reference evidence="2 3" key="1">
    <citation type="submission" date="2023-05" db="EMBL/GenBank/DDBJ databases">
        <title>Lithophilousrod everest ZFBP1038 complete genpme.</title>
        <authorList>
            <person name="Tian M."/>
        </authorList>
    </citation>
    <scope>NUCLEOTIDE SEQUENCE [LARGE SCALE GENOMIC DNA]</scope>
    <source>
        <strain evidence="2 3">ZFBP1038</strain>
    </source>
</reference>
<feature type="domain" description="Peptidase C39-like" evidence="1">
    <location>
        <begin position="182"/>
        <end position="322"/>
    </location>
</feature>
<dbReference type="RefSeq" id="WP_349639814.1">
    <property type="nucleotide sequence ID" value="NZ_CP090958.1"/>
</dbReference>
<dbReference type="Gene3D" id="3.90.70.10">
    <property type="entry name" value="Cysteine proteinases"/>
    <property type="match status" value="1"/>
</dbReference>
<dbReference type="Proteomes" id="UP001209083">
    <property type="component" value="Chromosome"/>
</dbReference>
<protein>
    <submittedName>
        <fullName evidence="2">C39 family peptidase</fullName>
    </submittedName>
</protein>
<evidence type="ECO:0000313" key="3">
    <source>
        <dbReference type="Proteomes" id="UP001209083"/>
    </source>
</evidence>
<accession>A0ABY8QX56</accession>
<sequence length="367" mass="39596">MIRVQRFTGPFEFSDVGVLRYRDPYGDAVDREYECVRWTSEELLPGEFDQVIPSWAAETPPGCWIQVELRVAGHGSAAWSHRPGEQWFVTARWTAGNDFPADIHRCTVRGQHNVFGRVDADTFLASVDNSPLAALQLRVSLLRPAGSADVARLGSVTVLTSRGAGAETGTTSPYTRQAAIELEVPARSQRVHAGTHPELGGGGDAWCSPTSTAMLLGYLGDATDPRSDVVDAARATYDYSYRGTGNWAFNAAFAQSHGVDLYVSRLRDLRDVEPHLERERPVIASVTLNRKTMPEAGYDTEGHLLVIAGFSAEGDVIVYDPAAPTPEGARRTYPRGAFERAWLPASASAGIAYVCGDEGAGPAGITG</sequence>
<dbReference type="EMBL" id="CP090958">
    <property type="protein sequence ID" value="WGW13006.1"/>
    <property type="molecule type" value="Genomic_DNA"/>
</dbReference>
<proteinExistence type="predicted"/>
<keyword evidence="3" id="KW-1185">Reference proteome</keyword>
<name>A0ABY8QX56_9MICO</name>